<dbReference type="AlphaFoldDB" id="A0AAV6ZQP7"/>
<reference evidence="4" key="1">
    <citation type="thesis" date="2020" institute="ProQuest LLC" country="789 East Eisenhower Parkway, Ann Arbor, MI, USA">
        <title>Comparative Genomics and Chromosome Evolution.</title>
        <authorList>
            <person name="Mudd A.B."/>
        </authorList>
    </citation>
    <scope>NUCLEOTIDE SEQUENCE</scope>
    <source>
        <strain evidence="4">237g6f4</strain>
        <tissue evidence="4">Blood</tissue>
    </source>
</reference>
<protein>
    <recommendedName>
        <fullName evidence="6">Apoptosis inhibitor 5</fullName>
    </recommendedName>
</protein>
<evidence type="ECO:0000256" key="2">
    <source>
        <dbReference type="ARBA" id="ARBA00022703"/>
    </source>
</evidence>
<sequence length="373" mass="41937">MDAKGTLGGLFSQILHGEDIVRERAIKFLSTKLKALPEDVMTKEVDDFIFSESKKTVSGRQQLVDLVSEQAGLHQTLNPADPDSVDRLLQCMRQAVPLFSKNVHSTNFVTYFCENVLPILSTLTSPAEGIDVQLEVLKLLAEMSSFCGDMDKLESNLNKLFDKLLEYMPLPPEEVENGENSANEEPKLQFSYVECLLFSFHQLGRKMPDFLIDKVDADKLKDFKIRLQYFARGLQVYIRQLRLALQGKTGDSLKTEENKIKVVALKITNNINVLIKDLFHNPPSYKSTVTLSWKPVQKTEVGQKRSSEDSSSSSPPKKPIPGPKRDSRQIYNPPSGKYSGSLGNFPYEQRGGFRGGRGRGWGGRGNRSRGRVY</sequence>
<comment type="caution">
    <text evidence="4">The sequence shown here is derived from an EMBL/GenBank/DDBJ whole genome shotgun (WGS) entry which is preliminary data.</text>
</comment>
<accession>A0AAV6ZQP7</accession>
<dbReference type="InterPro" id="IPR008383">
    <property type="entry name" value="API5"/>
</dbReference>
<name>A0AAV6ZQP7_ENGPU</name>
<keyword evidence="2" id="KW-0053">Apoptosis</keyword>
<evidence type="ECO:0000256" key="1">
    <source>
        <dbReference type="ARBA" id="ARBA00009515"/>
    </source>
</evidence>
<evidence type="ECO:0000256" key="3">
    <source>
        <dbReference type="SAM" id="MobiDB-lite"/>
    </source>
</evidence>
<dbReference type="GO" id="GO:0006915">
    <property type="term" value="P:apoptotic process"/>
    <property type="evidence" value="ECO:0007669"/>
    <property type="project" value="UniProtKB-KW"/>
</dbReference>
<dbReference type="EMBL" id="WNYA01000035">
    <property type="protein sequence ID" value="KAG8550705.1"/>
    <property type="molecule type" value="Genomic_DNA"/>
</dbReference>
<comment type="similarity">
    <text evidence="1">Belongs to the API5 family.</text>
</comment>
<feature type="compositionally biased region" description="Gly residues" evidence="3">
    <location>
        <begin position="352"/>
        <end position="365"/>
    </location>
</feature>
<dbReference type="GO" id="GO:0043066">
    <property type="term" value="P:negative regulation of apoptotic process"/>
    <property type="evidence" value="ECO:0007669"/>
    <property type="project" value="TreeGrafter"/>
</dbReference>
<dbReference type="SUPFAM" id="SSF48371">
    <property type="entry name" value="ARM repeat"/>
    <property type="match status" value="1"/>
</dbReference>
<dbReference type="Pfam" id="PF05918">
    <property type="entry name" value="API5"/>
    <property type="match status" value="1"/>
</dbReference>
<proteinExistence type="inferred from homology"/>
<dbReference type="Proteomes" id="UP000824782">
    <property type="component" value="Unassembled WGS sequence"/>
</dbReference>
<feature type="region of interest" description="Disordered" evidence="3">
    <location>
        <begin position="296"/>
        <end position="373"/>
    </location>
</feature>
<dbReference type="InterPro" id="IPR016024">
    <property type="entry name" value="ARM-type_fold"/>
</dbReference>
<dbReference type="GO" id="GO:0005634">
    <property type="term" value="C:nucleus"/>
    <property type="evidence" value="ECO:0007669"/>
    <property type="project" value="TreeGrafter"/>
</dbReference>
<organism evidence="4 5">
    <name type="scientific">Engystomops pustulosus</name>
    <name type="common">Tungara frog</name>
    <name type="synonym">Physalaemus pustulosus</name>
    <dbReference type="NCBI Taxonomy" id="76066"/>
    <lineage>
        <taxon>Eukaryota</taxon>
        <taxon>Metazoa</taxon>
        <taxon>Chordata</taxon>
        <taxon>Craniata</taxon>
        <taxon>Vertebrata</taxon>
        <taxon>Euteleostomi</taxon>
        <taxon>Amphibia</taxon>
        <taxon>Batrachia</taxon>
        <taxon>Anura</taxon>
        <taxon>Neobatrachia</taxon>
        <taxon>Hyloidea</taxon>
        <taxon>Leptodactylidae</taxon>
        <taxon>Leiuperinae</taxon>
        <taxon>Engystomops</taxon>
    </lineage>
</organism>
<dbReference type="GO" id="GO:0003723">
    <property type="term" value="F:RNA binding"/>
    <property type="evidence" value="ECO:0007669"/>
    <property type="project" value="TreeGrafter"/>
</dbReference>
<evidence type="ECO:0000313" key="5">
    <source>
        <dbReference type="Proteomes" id="UP000824782"/>
    </source>
</evidence>
<keyword evidence="5" id="KW-1185">Reference proteome</keyword>
<dbReference type="PANTHER" id="PTHR12758">
    <property type="entry name" value="APOPTOSIS INHIBITOR 5-RELATED"/>
    <property type="match status" value="1"/>
</dbReference>
<gene>
    <name evidence="4" type="ORF">GDO81_022737</name>
</gene>
<evidence type="ECO:0000313" key="4">
    <source>
        <dbReference type="EMBL" id="KAG8550705.1"/>
    </source>
</evidence>
<dbReference type="PANTHER" id="PTHR12758:SF19">
    <property type="entry name" value="APOPTOSIS INHIBITOR 5"/>
    <property type="match status" value="1"/>
</dbReference>
<evidence type="ECO:0008006" key="6">
    <source>
        <dbReference type="Google" id="ProtNLM"/>
    </source>
</evidence>